<dbReference type="AlphaFoldDB" id="A0A834UUF3"/>
<name>A0A834UUF3_MARMO</name>
<gene>
    <name evidence="2" type="ORF">GHT09_016864</name>
</gene>
<evidence type="ECO:0000313" key="3">
    <source>
        <dbReference type="Proteomes" id="UP000662637"/>
    </source>
</evidence>
<dbReference type="Proteomes" id="UP000662637">
    <property type="component" value="Unassembled WGS sequence"/>
</dbReference>
<comment type="caution">
    <text evidence="2">The sequence shown here is derived from an EMBL/GenBank/DDBJ whole genome shotgun (WGS) entry which is preliminary data.</text>
</comment>
<evidence type="ECO:0000256" key="1">
    <source>
        <dbReference type="SAM" id="MobiDB-lite"/>
    </source>
</evidence>
<feature type="region of interest" description="Disordered" evidence="1">
    <location>
        <begin position="1"/>
        <end position="103"/>
    </location>
</feature>
<dbReference type="EMBL" id="WJEC01006574">
    <property type="protein sequence ID" value="KAF7472137.1"/>
    <property type="molecule type" value="Genomic_DNA"/>
</dbReference>
<sequence>MAAPPDSQDELLPLASPGSQWFGDRGEGENETVTPKGARPAPQTEEPGRGLGSGTEGAVPRELGSGPARPPPVAMETASTGKAGGRRYPANGVRYPGPSRFPS</sequence>
<evidence type="ECO:0000313" key="2">
    <source>
        <dbReference type="EMBL" id="KAF7472137.1"/>
    </source>
</evidence>
<accession>A0A834UUF3</accession>
<reference evidence="2" key="1">
    <citation type="submission" date="2020-08" db="EMBL/GenBank/DDBJ databases">
        <authorList>
            <person name="Shumante A."/>
            <person name="Zimin A.V."/>
            <person name="Puiu D."/>
            <person name="Salzberg S.L."/>
        </authorList>
    </citation>
    <scope>NUCLEOTIDE SEQUENCE</scope>
    <source>
        <strain evidence="2">WC2-LM</strain>
        <tissue evidence="2">Liver</tissue>
    </source>
</reference>
<protein>
    <submittedName>
        <fullName evidence="2">Uncharacterized protein</fullName>
    </submittedName>
</protein>
<proteinExistence type="predicted"/>
<organism evidence="2 3">
    <name type="scientific">Marmota monax</name>
    <name type="common">Woodchuck</name>
    <dbReference type="NCBI Taxonomy" id="9995"/>
    <lineage>
        <taxon>Eukaryota</taxon>
        <taxon>Metazoa</taxon>
        <taxon>Chordata</taxon>
        <taxon>Craniata</taxon>
        <taxon>Vertebrata</taxon>
        <taxon>Euteleostomi</taxon>
        <taxon>Mammalia</taxon>
        <taxon>Eutheria</taxon>
        <taxon>Euarchontoglires</taxon>
        <taxon>Glires</taxon>
        <taxon>Rodentia</taxon>
        <taxon>Sciuromorpha</taxon>
        <taxon>Sciuridae</taxon>
        <taxon>Xerinae</taxon>
        <taxon>Marmotini</taxon>
        <taxon>Marmota</taxon>
    </lineage>
</organism>